<feature type="transmembrane region" description="Helical" evidence="1">
    <location>
        <begin position="231"/>
        <end position="254"/>
    </location>
</feature>
<feature type="transmembrane region" description="Helical" evidence="1">
    <location>
        <begin position="54"/>
        <end position="75"/>
    </location>
</feature>
<feature type="transmembrane region" description="Helical" evidence="1">
    <location>
        <begin position="323"/>
        <end position="341"/>
    </location>
</feature>
<dbReference type="Proteomes" id="UP001258315">
    <property type="component" value="Unassembled WGS sequence"/>
</dbReference>
<name>A0ABU3GP04_9SPHI</name>
<dbReference type="InterPro" id="IPR016024">
    <property type="entry name" value="ARM-type_fold"/>
</dbReference>
<dbReference type="CDD" id="cd06174">
    <property type="entry name" value="MFS"/>
    <property type="match status" value="1"/>
</dbReference>
<reference evidence="3" key="1">
    <citation type="submission" date="2023-07" db="EMBL/GenBank/DDBJ databases">
        <title>Functional and genomic diversity of the sorghum phyllosphere microbiome.</title>
        <authorList>
            <person name="Shade A."/>
        </authorList>
    </citation>
    <scope>NUCLEOTIDE SEQUENCE [LARGE SCALE GENOMIC DNA]</scope>
    <source>
        <strain evidence="3">SORGH_AS_0422</strain>
    </source>
</reference>
<comment type="caution">
    <text evidence="2">The sequence shown here is derived from an EMBL/GenBank/DDBJ whole genome shotgun (WGS) entry which is preliminary data.</text>
</comment>
<keyword evidence="3" id="KW-1185">Reference proteome</keyword>
<feature type="transmembrane region" description="Helical" evidence="1">
    <location>
        <begin position="113"/>
        <end position="137"/>
    </location>
</feature>
<sequence length="1053" mass="119586">MALTLNNISSKVFNLKKGEEKVVMLLTGYSFFMGLAYAYFYTASTSLFIGKFEIGMLPYAYMGQGVVSYFVWLLFKRLQKYFSFSKVFIAGGIFLFVSVVGLSLEYIHNESKFSAYALFVWYNIFLLLNGIGFWGIAAKIFNLSQAKRLFGLIGSGEILARVISFLSVPLLLKSIKTSDLFYLSMGGLVICLVLMPVITRYLKGQINTAKPKANATAGQAKDSGSIFKNRYFLFIFILALFPLFATFYVDFIFLGQVKIQFVNAKVISGFISIFMGSMSVAEFILKTFVSGRVMTKYGLLLSLLLLPVLLAFSTTLAAVLGTFYGTVGLFFSFIILSRLFVRVVRTLFFDPSFQILYQPVPIEHRLGLQSKVEGVSKSIGFIFAGGMLLLLARAKFLDVVMYNYIFLVIIAAWIWVAYQLFHEYKHLLKSAVAKLTAYVVSDDKTGALAISQYMSMVDADNVAKTTAGLNMLQKIAPSAFNLMLLRLLPKSKGELQKIILDKVEQDNITIAAPILDFCLKNEDLNGMTDRYTTLKTRLNHMQRADYKEVLQAARSTKANERLSVAHLMAFYQNYNGYKILTELLHDDVVTVRNAALMASGNIKKRELWPLMIKALLNDETAYAAIHAIKHVGEPLLPYLDGLLNRADLSKNSYIRVVKTIAGINSNKVEPLLKAHLNLVEPDIRDNIFTALYNRHYHFPKNEHHMLKEYIENEIDTITWITAAILDIEAEPEAAALKKSLELELRFKIGLTFKLLSMMYDANIIRFFINSFESSSPEERAYAMEVLDMTVPADIKKLFMPLLNDLTNAELVQAYADSYIQQKLPVKERLIDIIHKDYTKINYWTKAMAVNMLATYAGSDDVLLSQMLSHNKLYCETVLWQLYNSNSYLIDAVKERLTPADRDRVLERTKRFKNMNTKRYLLTDVVGLFKLNPFFKSLPMFELMNLCEIAKQQYLQEGYSITLTNEHDTEALYFVMKGRLHLTDNYGDRYLETSQFYWYIAQGTTDTLVLDAVVNTAYIKISASAMYEMLAGNNNRIKKMINTLIAGPVKEAVL</sequence>
<accession>A0ABU3GP04</accession>
<keyword evidence="1" id="KW-0812">Transmembrane</keyword>
<dbReference type="EMBL" id="JAVLVU010000001">
    <property type="protein sequence ID" value="MDT3401522.1"/>
    <property type="molecule type" value="Genomic_DNA"/>
</dbReference>
<dbReference type="SUPFAM" id="SSF103473">
    <property type="entry name" value="MFS general substrate transporter"/>
    <property type="match status" value="1"/>
</dbReference>
<evidence type="ECO:0000313" key="2">
    <source>
        <dbReference type="EMBL" id="MDT3401522.1"/>
    </source>
</evidence>
<evidence type="ECO:0000313" key="3">
    <source>
        <dbReference type="Proteomes" id="UP001258315"/>
    </source>
</evidence>
<proteinExistence type="predicted"/>
<dbReference type="InterPro" id="IPR011989">
    <property type="entry name" value="ARM-like"/>
</dbReference>
<dbReference type="RefSeq" id="WP_311947402.1">
    <property type="nucleotide sequence ID" value="NZ_JAVLVU010000001.1"/>
</dbReference>
<feature type="transmembrane region" description="Helical" evidence="1">
    <location>
        <begin position="87"/>
        <end position="107"/>
    </location>
</feature>
<feature type="transmembrane region" description="Helical" evidence="1">
    <location>
        <begin position="400"/>
        <end position="421"/>
    </location>
</feature>
<keyword evidence="1" id="KW-1133">Transmembrane helix</keyword>
<dbReference type="SUPFAM" id="SSF48371">
    <property type="entry name" value="ARM repeat"/>
    <property type="match status" value="2"/>
</dbReference>
<dbReference type="Gene3D" id="1.25.10.10">
    <property type="entry name" value="Leucine-rich Repeat Variant"/>
    <property type="match status" value="1"/>
</dbReference>
<feature type="transmembrane region" description="Helical" evidence="1">
    <location>
        <begin position="297"/>
        <end position="317"/>
    </location>
</feature>
<feature type="transmembrane region" description="Helical" evidence="1">
    <location>
        <begin position="21"/>
        <end position="42"/>
    </location>
</feature>
<evidence type="ECO:0000256" key="1">
    <source>
        <dbReference type="SAM" id="Phobius"/>
    </source>
</evidence>
<feature type="transmembrane region" description="Helical" evidence="1">
    <location>
        <begin position="266"/>
        <end position="285"/>
    </location>
</feature>
<gene>
    <name evidence="2" type="ORF">QE417_000594</name>
</gene>
<organism evidence="2 3">
    <name type="scientific">Mucilaginibacter terrae</name>
    <dbReference type="NCBI Taxonomy" id="1955052"/>
    <lineage>
        <taxon>Bacteria</taxon>
        <taxon>Pseudomonadati</taxon>
        <taxon>Bacteroidota</taxon>
        <taxon>Sphingobacteriia</taxon>
        <taxon>Sphingobacteriales</taxon>
        <taxon>Sphingobacteriaceae</taxon>
        <taxon>Mucilaginibacter</taxon>
    </lineage>
</organism>
<dbReference type="InterPro" id="IPR036259">
    <property type="entry name" value="MFS_trans_sf"/>
</dbReference>
<feature type="transmembrane region" description="Helical" evidence="1">
    <location>
        <begin position="180"/>
        <end position="202"/>
    </location>
</feature>
<protein>
    <submittedName>
        <fullName evidence="2">ATP/ADP translocase</fullName>
    </submittedName>
</protein>
<keyword evidence="1" id="KW-0472">Membrane</keyword>
<feature type="transmembrane region" description="Helical" evidence="1">
    <location>
        <begin position="149"/>
        <end position="168"/>
    </location>
</feature>